<evidence type="ECO:0000313" key="3">
    <source>
        <dbReference type="Proteomes" id="UP000469440"/>
    </source>
</evidence>
<gene>
    <name evidence="2" type="ORF">CAFE_08120</name>
</gene>
<dbReference type="Proteomes" id="UP000469440">
    <property type="component" value="Unassembled WGS sequence"/>
</dbReference>
<accession>A0A6N8HX07</accession>
<comment type="caution">
    <text evidence="2">The sequence shown here is derived from an EMBL/GenBank/DDBJ whole genome shotgun (WGS) entry which is preliminary data.</text>
</comment>
<dbReference type="RefSeq" id="WP_156989871.1">
    <property type="nucleotide sequence ID" value="NZ_VWXL01000019.1"/>
</dbReference>
<dbReference type="InterPro" id="IPR041135">
    <property type="entry name" value="Nmad3"/>
</dbReference>
<name>A0A6N8HX07_9FIRM</name>
<proteinExistence type="predicted"/>
<evidence type="ECO:0000313" key="2">
    <source>
        <dbReference type="EMBL" id="MVB10135.1"/>
    </source>
</evidence>
<dbReference type="OrthoDB" id="9772090at2"/>
<keyword evidence="3" id="KW-1185">Reference proteome</keyword>
<dbReference type="EMBL" id="VWXL01000019">
    <property type="protein sequence ID" value="MVB10135.1"/>
    <property type="molecule type" value="Genomic_DNA"/>
</dbReference>
<dbReference type="Pfam" id="PF18754">
    <property type="entry name" value="Nmad3"/>
    <property type="match status" value="1"/>
</dbReference>
<sequence length="261" mass="30044">MKIILSRKGFDSANGGCASPILEDGTLLSMPIPVDAESPCKYEDLYYNGVSYLSLLSQIKHNFTDRYCHLDPDIRKDCMKRSSNWQPLFGQCGAAQTHLRNNNVGSGDIFLFFGLFRRTIKHSDGTLHFTGPNMQIIFGYFQIGDVIEGEKIKQYHWHPHSRPAYYKKVNNCLYVPSNTLIFNQSLPGCGILSYDNKRVLTKPQYAETRWNLPEFFKEVSITYHNKESFHANYFQSVSRGQEFIVSEDIRVTQWAKNIICD</sequence>
<reference evidence="2 3" key="1">
    <citation type="submission" date="2019-09" db="EMBL/GenBank/DDBJ databases">
        <title>Genome sequence of Clostridium sp. EA1.</title>
        <authorList>
            <person name="Poehlein A."/>
            <person name="Bengelsdorf F.R."/>
            <person name="Daniel R."/>
        </authorList>
    </citation>
    <scope>NUCLEOTIDE SEQUENCE [LARGE SCALE GENOMIC DNA]</scope>
    <source>
        <strain evidence="2 3">EA1</strain>
    </source>
</reference>
<evidence type="ECO:0000259" key="1">
    <source>
        <dbReference type="Pfam" id="PF18754"/>
    </source>
</evidence>
<feature type="domain" description="Nucleotide modification associated" evidence="1">
    <location>
        <begin position="2"/>
        <end position="245"/>
    </location>
</feature>
<dbReference type="AlphaFoldDB" id="A0A6N8HX07"/>
<organism evidence="2 3">
    <name type="scientific">Caproicibacter fermentans</name>
    <dbReference type="NCBI Taxonomy" id="2576756"/>
    <lineage>
        <taxon>Bacteria</taxon>
        <taxon>Bacillati</taxon>
        <taxon>Bacillota</taxon>
        <taxon>Clostridia</taxon>
        <taxon>Eubacteriales</taxon>
        <taxon>Acutalibacteraceae</taxon>
        <taxon>Caproicibacter</taxon>
    </lineage>
</organism>
<protein>
    <submittedName>
        <fullName evidence="2">Nucleotide modification associated domain 3</fullName>
    </submittedName>
</protein>